<feature type="transmembrane region" description="Helical" evidence="1">
    <location>
        <begin position="117"/>
        <end position="134"/>
    </location>
</feature>
<feature type="transmembrane region" description="Helical" evidence="1">
    <location>
        <begin position="12"/>
        <end position="34"/>
    </location>
</feature>
<organism evidence="2 3">
    <name type="scientific">Parahalioglobus pacificus</name>
    <dbReference type="NCBI Taxonomy" id="930806"/>
    <lineage>
        <taxon>Bacteria</taxon>
        <taxon>Pseudomonadati</taxon>
        <taxon>Pseudomonadota</taxon>
        <taxon>Gammaproteobacteria</taxon>
        <taxon>Cellvibrionales</taxon>
        <taxon>Halieaceae</taxon>
        <taxon>Parahalioglobus</taxon>
    </lineage>
</organism>
<comment type="caution">
    <text evidence="2">The sequence shown here is derived from an EMBL/GenBank/DDBJ whole genome shotgun (WGS) entry which is preliminary data.</text>
</comment>
<dbReference type="RefSeq" id="WP_189478214.1">
    <property type="nucleotide sequence ID" value="NZ_BMYM01000002.1"/>
</dbReference>
<evidence type="ECO:0000313" key="2">
    <source>
        <dbReference type="EMBL" id="GHD37005.1"/>
    </source>
</evidence>
<name>A0A919CME0_9GAMM</name>
<reference evidence="2" key="2">
    <citation type="submission" date="2020-09" db="EMBL/GenBank/DDBJ databases">
        <authorList>
            <person name="Sun Q."/>
            <person name="Kim S."/>
        </authorList>
    </citation>
    <scope>NUCLEOTIDE SEQUENCE</scope>
    <source>
        <strain evidence="2">KCTC 23430</strain>
    </source>
</reference>
<accession>A0A919CME0</accession>
<feature type="transmembrane region" description="Helical" evidence="1">
    <location>
        <begin position="40"/>
        <end position="67"/>
    </location>
</feature>
<protein>
    <submittedName>
        <fullName evidence="2">Uncharacterized protein</fullName>
    </submittedName>
</protein>
<dbReference type="Proteomes" id="UP000644693">
    <property type="component" value="Unassembled WGS sequence"/>
</dbReference>
<dbReference type="AlphaFoldDB" id="A0A919CME0"/>
<keyword evidence="1" id="KW-0812">Transmembrane</keyword>
<keyword evidence="3" id="KW-1185">Reference proteome</keyword>
<keyword evidence="1" id="KW-0472">Membrane</keyword>
<sequence length="135" mass="13669">MSSDQILGIMEQLVLLSAFLGGFSATFLAAIVAVDSQKSVGGWIVVSSAAAACCFIVCAASSVAAVNGIQTGLVDAEDGFGALKWIRLTSALSMALGMLSLLASIGLSGWLKDRRTGAITTTMAVAAMLIVGVLI</sequence>
<keyword evidence="1" id="KW-1133">Transmembrane helix</keyword>
<proteinExistence type="predicted"/>
<reference evidence="2" key="1">
    <citation type="journal article" date="2014" name="Int. J. Syst. Evol. Microbiol.">
        <title>Complete genome sequence of Corynebacterium casei LMG S-19264T (=DSM 44701T), isolated from a smear-ripened cheese.</title>
        <authorList>
            <consortium name="US DOE Joint Genome Institute (JGI-PGF)"/>
            <person name="Walter F."/>
            <person name="Albersmeier A."/>
            <person name="Kalinowski J."/>
            <person name="Ruckert C."/>
        </authorList>
    </citation>
    <scope>NUCLEOTIDE SEQUENCE</scope>
    <source>
        <strain evidence="2">KCTC 23430</strain>
    </source>
</reference>
<dbReference type="EMBL" id="BMYM01000002">
    <property type="protein sequence ID" value="GHD37005.1"/>
    <property type="molecule type" value="Genomic_DNA"/>
</dbReference>
<feature type="transmembrane region" description="Helical" evidence="1">
    <location>
        <begin position="88"/>
        <end position="111"/>
    </location>
</feature>
<gene>
    <name evidence="2" type="ORF">GCM10007053_26080</name>
</gene>
<evidence type="ECO:0000256" key="1">
    <source>
        <dbReference type="SAM" id="Phobius"/>
    </source>
</evidence>
<evidence type="ECO:0000313" key="3">
    <source>
        <dbReference type="Proteomes" id="UP000644693"/>
    </source>
</evidence>